<dbReference type="OrthoDB" id="2565072at2759"/>
<organism evidence="3 4">
    <name type="scientific">Thanatephorus cucumeris (strain AG1-IB / isolate 7/3/14)</name>
    <name type="common">Lettuce bottom rot fungus</name>
    <name type="synonym">Rhizoctonia solani</name>
    <dbReference type="NCBI Taxonomy" id="1108050"/>
    <lineage>
        <taxon>Eukaryota</taxon>
        <taxon>Fungi</taxon>
        <taxon>Dikarya</taxon>
        <taxon>Basidiomycota</taxon>
        <taxon>Agaricomycotina</taxon>
        <taxon>Agaricomycetes</taxon>
        <taxon>Cantharellales</taxon>
        <taxon>Ceratobasidiaceae</taxon>
        <taxon>Rhizoctonia</taxon>
        <taxon>Rhizoctonia solani AG-1</taxon>
    </lineage>
</organism>
<feature type="compositionally biased region" description="Low complexity" evidence="2">
    <location>
        <begin position="350"/>
        <end position="377"/>
    </location>
</feature>
<feature type="compositionally biased region" description="Acidic residues" evidence="2">
    <location>
        <begin position="173"/>
        <end position="184"/>
    </location>
</feature>
<feature type="region of interest" description="Disordered" evidence="2">
    <location>
        <begin position="564"/>
        <end position="615"/>
    </location>
</feature>
<feature type="compositionally biased region" description="Polar residues" evidence="2">
    <location>
        <begin position="112"/>
        <end position="126"/>
    </location>
</feature>
<accession>A0A0B7FM94</accession>
<protein>
    <submittedName>
        <fullName evidence="3">Uncharacterized protein</fullName>
    </submittedName>
</protein>
<feature type="compositionally biased region" description="Basic residues" evidence="2">
    <location>
        <begin position="686"/>
        <end position="695"/>
    </location>
</feature>
<evidence type="ECO:0000313" key="3">
    <source>
        <dbReference type="EMBL" id="CEL58039.1"/>
    </source>
</evidence>
<feature type="region of interest" description="Disordered" evidence="2">
    <location>
        <begin position="33"/>
        <end position="329"/>
    </location>
</feature>
<evidence type="ECO:0000256" key="1">
    <source>
        <dbReference type="SAM" id="Coils"/>
    </source>
</evidence>
<dbReference type="EMBL" id="LN679102">
    <property type="protein sequence ID" value="CEL58039.1"/>
    <property type="molecule type" value="Genomic_DNA"/>
</dbReference>
<dbReference type="AlphaFoldDB" id="A0A0B7FM94"/>
<feature type="region of interest" description="Disordered" evidence="2">
    <location>
        <begin position="342"/>
        <end position="395"/>
    </location>
</feature>
<keyword evidence="4" id="KW-1185">Reference proteome</keyword>
<reference evidence="3 4" key="1">
    <citation type="submission" date="2014-11" db="EMBL/GenBank/DDBJ databases">
        <authorList>
            <person name="Wibberg Daniel"/>
        </authorList>
    </citation>
    <scope>NUCLEOTIDE SEQUENCE [LARGE SCALE GENOMIC DNA]</scope>
    <source>
        <strain evidence="3">Rhizoctonia solani AG1-IB 7/3/14</strain>
    </source>
</reference>
<proteinExistence type="predicted"/>
<feature type="region of interest" description="Disordered" evidence="2">
    <location>
        <begin position="667"/>
        <end position="818"/>
    </location>
</feature>
<gene>
    <name evidence="3" type="ORF">RSOLAG1IB_02784</name>
</gene>
<sequence>MTRAGYDDHVRGLLNSRCGRSGVPPVFSPTPAADAFSLTSPRHGPYTSPHLTERSESPSCYSHHMSADDSGSDISDDCAPYSSRSPVKRSDKYTSYVDPMRDSSDDEHTEAQSESDVQGSGSNDTLSDAGMLRPVESDTSVSSALSVGEETNPDPRLSFLGPKTRMISKAPWEEETGADEEAVSDTEAPADTVGLFGGKFKGKARSHSKTLERRFLGGGWGRASSDTRPSIDSSKRSMESSVVSYIQTPTSPRNGSFSDAIRNVSGRTMSSFSASSAASSGTSGVQSMFPGIRPRGGSNAGVQINAYHLDSRGPSPVSPSSPNTPNFVHPYANLDLLSAASGNDGAVSPSRSNSSATLTASTGSSYVTPSSTSSSATLPEQHEQSYNLKKEKHRPPHITVLPLSRGASHTSSAKSPSALSISFVPISPPPMSTTGDGVDVPSGMLVFPGSPACNLISLEQAQMKVRDRSRSITSNTSHFPISPRPKEVVHKKSKPVLGPVGGGFSSAIGGGSPAPQWSAEDARTRTVSVGNAPHGRARGYTVTSIASQSTASINIIPSTAIENVPEPRSAQPGTPMETAPPKQLKAKRSGFLKFFNKNGSGSGSGNPNISAPSAPFHVSHNGVDMPPVPKMPAQYQVPRVTSPPELGARKELPPVVVCSPVLTRTRSLERRQSVSDDSHTSIGDHHGRRQSRFNQHRSNTEPMEVDGDSRDPSFGGLRLRPVSSVFKGMPEDYLTGSPKVAANSRGSDDSRNGDNSGFEDSNVLSPSTPYFPQSARSCRTHVSTASSGSDAFSSSVDPRTPSSFGFPPGVPRTSTDSQSASIIASLREQLKASQQQVDELENQVQNLTTELEAAKCGKCGRQPESSIVGRPRALTGASCRAYN</sequence>
<keyword evidence="1" id="KW-0175">Coiled coil</keyword>
<feature type="compositionally biased region" description="Low complexity" evidence="2">
    <location>
        <begin position="782"/>
        <end position="797"/>
    </location>
</feature>
<feature type="compositionally biased region" description="Polar residues" evidence="2">
    <location>
        <begin position="753"/>
        <end position="781"/>
    </location>
</feature>
<evidence type="ECO:0000256" key="2">
    <source>
        <dbReference type="SAM" id="MobiDB-lite"/>
    </source>
</evidence>
<feature type="compositionally biased region" description="Low complexity" evidence="2">
    <location>
        <begin position="265"/>
        <end position="284"/>
    </location>
</feature>
<feature type="coiled-coil region" evidence="1">
    <location>
        <begin position="823"/>
        <end position="857"/>
    </location>
</feature>
<feature type="compositionally biased region" description="Basic and acidic residues" evidence="2">
    <location>
        <begin position="667"/>
        <end position="685"/>
    </location>
</feature>
<name>A0A0B7FM94_THACB</name>
<dbReference type="Proteomes" id="UP000059188">
    <property type="component" value="Unassembled WGS sequence"/>
</dbReference>
<evidence type="ECO:0000313" key="4">
    <source>
        <dbReference type="Proteomes" id="UP000059188"/>
    </source>
</evidence>
<feature type="compositionally biased region" description="Polar residues" evidence="2">
    <location>
        <begin position="245"/>
        <end position="257"/>
    </location>
</feature>